<dbReference type="AlphaFoldDB" id="A0A356W7J0"/>
<dbReference type="InterPro" id="IPR009380">
    <property type="entry name" value="DUF1036"/>
</dbReference>
<sequence length="193" mass="20569">GLVAAAAGVPVMAQAQNASGDGWKLCNETSYIIETAVGRPVGGSITVDGWTKLQPGSCQIAVKAPLDPKFHYVYGRTSTAHRGGLREWGGGRDLCVDPTGSFSLESPPNCTAMGLEERGFRSVEIKSRSRWTTTFTEIENYSPDMAQAAGIQRLLEEAGVLSGAIDGRIGYKTRTAIAKFLEENNLPESTSDA</sequence>
<proteinExistence type="predicted"/>
<feature type="non-terminal residue" evidence="1">
    <location>
        <position position="1"/>
    </location>
</feature>
<accession>A0A356W7J0</accession>
<comment type="caution">
    <text evidence="1">The sequence shown here is derived from an EMBL/GenBank/DDBJ whole genome shotgun (WGS) entry which is preliminary data.</text>
</comment>
<evidence type="ECO:0008006" key="3">
    <source>
        <dbReference type="Google" id="ProtNLM"/>
    </source>
</evidence>
<organism evidence="1 2">
    <name type="scientific">Hyphomonas atlantica</name>
    <dbReference type="NCBI Taxonomy" id="1280948"/>
    <lineage>
        <taxon>Bacteria</taxon>
        <taxon>Pseudomonadati</taxon>
        <taxon>Pseudomonadota</taxon>
        <taxon>Alphaproteobacteria</taxon>
        <taxon>Hyphomonadales</taxon>
        <taxon>Hyphomonadaceae</taxon>
        <taxon>Hyphomonas</taxon>
    </lineage>
</organism>
<reference evidence="1 2" key="1">
    <citation type="journal article" date="2018" name="Nat. Biotechnol.">
        <title>A standardized bacterial taxonomy based on genome phylogeny substantially revises the tree of life.</title>
        <authorList>
            <person name="Parks D.H."/>
            <person name="Chuvochina M."/>
            <person name="Waite D.W."/>
            <person name="Rinke C."/>
            <person name="Skarshewski A."/>
            <person name="Chaumeil P.A."/>
            <person name="Hugenholtz P."/>
        </authorList>
    </citation>
    <scope>NUCLEOTIDE SEQUENCE [LARGE SCALE GENOMIC DNA]</scope>
    <source>
        <strain evidence="1">UBA10378</strain>
    </source>
</reference>
<evidence type="ECO:0000313" key="1">
    <source>
        <dbReference type="EMBL" id="HBQ49303.1"/>
    </source>
</evidence>
<dbReference type="Pfam" id="PF06282">
    <property type="entry name" value="DUF1036"/>
    <property type="match status" value="1"/>
</dbReference>
<dbReference type="Proteomes" id="UP000263957">
    <property type="component" value="Unassembled WGS sequence"/>
</dbReference>
<gene>
    <name evidence="1" type="ORF">DD728_10550</name>
</gene>
<dbReference type="SUPFAM" id="SSF47090">
    <property type="entry name" value="PGBD-like"/>
    <property type="match status" value="1"/>
</dbReference>
<name>A0A356W7J0_9PROT</name>
<dbReference type="InterPro" id="IPR036365">
    <property type="entry name" value="PGBD-like_sf"/>
</dbReference>
<feature type="non-terminal residue" evidence="1">
    <location>
        <position position="193"/>
    </location>
</feature>
<evidence type="ECO:0000313" key="2">
    <source>
        <dbReference type="Proteomes" id="UP000263957"/>
    </source>
</evidence>
<dbReference type="EMBL" id="DOGS01000209">
    <property type="protein sequence ID" value="HBQ49303.1"/>
    <property type="molecule type" value="Genomic_DNA"/>
</dbReference>
<protein>
    <recommendedName>
        <fullName evidence="3">Peptidoglycan binding-like domain-containing protein</fullName>
    </recommendedName>
</protein>